<feature type="domain" description="Zinc knuckle CX2CX4HX4C" evidence="1">
    <location>
        <begin position="3"/>
        <end position="32"/>
    </location>
</feature>
<dbReference type="InterPro" id="IPR025836">
    <property type="entry name" value="Zn_knuckle_CX2CX4HX4C"/>
</dbReference>
<gene>
    <name evidence="2" type="ORF">Sradi_3610700</name>
</gene>
<evidence type="ECO:0000313" key="2">
    <source>
        <dbReference type="EMBL" id="KAL0367206.1"/>
    </source>
</evidence>
<dbReference type="AlphaFoldDB" id="A0AAW2QH43"/>
<dbReference type="EMBL" id="JACGWJ010000015">
    <property type="protein sequence ID" value="KAL0367206.1"/>
    <property type="molecule type" value="Genomic_DNA"/>
</dbReference>
<proteinExistence type="predicted"/>
<organism evidence="2">
    <name type="scientific">Sesamum radiatum</name>
    <name type="common">Black benniseed</name>
    <dbReference type="NCBI Taxonomy" id="300843"/>
    <lineage>
        <taxon>Eukaryota</taxon>
        <taxon>Viridiplantae</taxon>
        <taxon>Streptophyta</taxon>
        <taxon>Embryophyta</taxon>
        <taxon>Tracheophyta</taxon>
        <taxon>Spermatophyta</taxon>
        <taxon>Magnoliopsida</taxon>
        <taxon>eudicotyledons</taxon>
        <taxon>Gunneridae</taxon>
        <taxon>Pentapetalae</taxon>
        <taxon>asterids</taxon>
        <taxon>lamiids</taxon>
        <taxon>Lamiales</taxon>
        <taxon>Pedaliaceae</taxon>
        <taxon>Sesamum</taxon>
    </lineage>
</organism>
<name>A0AAW2QH43_SESRA</name>
<comment type="caution">
    <text evidence="2">The sequence shown here is derived from an EMBL/GenBank/DDBJ whole genome shotgun (WGS) entry which is preliminary data.</text>
</comment>
<reference evidence="2" key="1">
    <citation type="submission" date="2020-06" db="EMBL/GenBank/DDBJ databases">
        <authorList>
            <person name="Li T."/>
            <person name="Hu X."/>
            <person name="Zhang T."/>
            <person name="Song X."/>
            <person name="Zhang H."/>
            <person name="Dai N."/>
            <person name="Sheng W."/>
            <person name="Hou X."/>
            <person name="Wei L."/>
        </authorList>
    </citation>
    <scope>NUCLEOTIDE SEQUENCE</scope>
    <source>
        <strain evidence="2">G02</strain>
        <tissue evidence="2">Leaf</tissue>
    </source>
</reference>
<evidence type="ECO:0000259" key="1">
    <source>
        <dbReference type="Pfam" id="PF14392"/>
    </source>
</evidence>
<protein>
    <recommendedName>
        <fullName evidence="1">Zinc knuckle CX2CX4HX4C domain-containing protein</fullName>
    </recommendedName>
</protein>
<dbReference type="Pfam" id="PF14392">
    <property type="entry name" value="zf-CCHC_4"/>
    <property type="match status" value="1"/>
</dbReference>
<reference evidence="2" key="2">
    <citation type="journal article" date="2024" name="Plant">
        <title>Genomic evolution and insights into agronomic trait innovations of Sesamum species.</title>
        <authorList>
            <person name="Miao H."/>
            <person name="Wang L."/>
            <person name="Qu L."/>
            <person name="Liu H."/>
            <person name="Sun Y."/>
            <person name="Le M."/>
            <person name="Wang Q."/>
            <person name="Wei S."/>
            <person name="Zheng Y."/>
            <person name="Lin W."/>
            <person name="Duan Y."/>
            <person name="Cao H."/>
            <person name="Xiong S."/>
            <person name="Wang X."/>
            <person name="Wei L."/>
            <person name="Li C."/>
            <person name="Ma Q."/>
            <person name="Ju M."/>
            <person name="Zhao R."/>
            <person name="Li G."/>
            <person name="Mu C."/>
            <person name="Tian Q."/>
            <person name="Mei H."/>
            <person name="Zhang T."/>
            <person name="Gao T."/>
            <person name="Zhang H."/>
        </authorList>
    </citation>
    <scope>NUCLEOTIDE SEQUENCE</scope>
    <source>
        <strain evidence="2">G02</strain>
    </source>
</reference>
<sequence>MAEEHMVRFTYERLASFCYLRGMLGHLAKFCEEQFKEGFMDSGEHPPYGPWLCEPIPSRSRVLQRSITRTLEGSRLMAAQPRDSKKGQAIFCEFGLRSGSITPLRLKIPMHNLATGDEATSKDPEDEQTLVKEMTLNIPNTQWDRDNEMRENMILDSILSSEASSGANRGRLARLD</sequence>
<accession>A0AAW2QH43</accession>